<sequence>MNDQKVGTKDNIIDAAIYLFNSKGYEGTTVREIANKAKANIATISYYYSGKQGLLEECLIRFFEPYLVCLEEEVEKLEIDHPLICLQRAVKRILILQSKNHLLTRFVWREVTIDSQTSREIITTYLMKERYLLKTMIQSALKETKTALPLSMIIIQLKGMLVMPYVNSQYVQEVWGLGLQENYFIEKYNIIIRGWLESLLGKAENPYSQNEKATYIG</sequence>
<accession>A0ABW0LEW8</accession>
<dbReference type="NCBIfam" id="NF037937">
    <property type="entry name" value="septum_RefZ"/>
    <property type="match status" value="1"/>
</dbReference>
<dbReference type="InterPro" id="IPR050624">
    <property type="entry name" value="HTH-type_Tx_Regulator"/>
</dbReference>
<dbReference type="InterPro" id="IPR001647">
    <property type="entry name" value="HTH_TetR"/>
</dbReference>
<evidence type="ECO:0000313" key="5">
    <source>
        <dbReference type="EMBL" id="MFC5464420.1"/>
    </source>
</evidence>
<dbReference type="InterPro" id="IPR009057">
    <property type="entry name" value="Homeodomain-like_sf"/>
</dbReference>
<feature type="DNA-binding region" description="H-T-H motif" evidence="3">
    <location>
        <begin position="29"/>
        <end position="48"/>
    </location>
</feature>
<comment type="caution">
    <text evidence="5">The sequence shown here is derived from an EMBL/GenBank/DDBJ whole genome shotgun (WGS) entry which is preliminary data.</text>
</comment>
<proteinExistence type="predicted"/>
<evidence type="ECO:0000259" key="4">
    <source>
        <dbReference type="PROSITE" id="PS50977"/>
    </source>
</evidence>
<evidence type="ECO:0000256" key="2">
    <source>
        <dbReference type="ARBA" id="ARBA00023125"/>
    </source>
</evidence>
<dbReference type="Pfam" id="PF00440">
    <property type="entry name" value="TetR_N"/>
    <property type="match status" value="1"/>
</dbReference>
<evidence type="ECO:0000256" key="1">
    <source>
        <dbReference type="ARBA" id="ARBA00022491"/>
    </source>
</evidence>
<reference evidence="6" key="1">
    <citation type="journal article" date="2019" name="Int. J. Syst. Evol. Microbiol.">
        <title>The Global Catalogue of Microorganisms (GCM) 10K type strain sequencing project: providing services to taxonomists for standard genome sequencing and annotation.</title>
        <authorList>
            <consortium name="The Broad Institute Genomics Platform"/>
            <consortium name="The Broad Institute Genome Sequencing Center for Infectious Disease"/>
            <person name="Wu L."/>
            <person name="Ma J."/>
        </authorList>
    </citation>
    <scope>NUCLEOTIDE SEQUENCE [LARGE SCALE GENOMIC DNA]</scope>
    <source>
        <strain evidence="6">CGMCC 1.12237</strain>
    </source>
</reference>
<keyword evidence="2 3" id="KW-0238">DNA-binding</keyword>
<dbReference type="PROSITE" id="PS50977">
    <property type="entry name" value="HTH_TETR_2"/>
    <property type="match status" value="1"/>
</dbReference>
<protein>
    <submittedName>
        <fullName evidence="5">Forespore capture DNA-binding protein RefZ</fullName>
    </submittedName>
</protein>
<dbReference type="GO" id="GO:0003677">
    <property type="term" value="F:DNA binding"/>
    <property type="evidence" value="ECO:0007669"/>
    <property type="project" value="UniProtKB-KW"/>
</dbReference>
<gene>
    <name evidence="5" type="primary">refZ</name>
    <name evidence="5" type="ORF">ACFPM4_06550</name>
</gene>
<dbReference type="PANTHER" id="PTHR43479">
    <property type="entry name" value="ACREF/ENVCD OPERON REPRESSOR-RELATED"/>
    <property type="match status" value="1"/>
</dbReference>
<dbReference type="PRINTS" id="PR00455">
    <property type="entry name" value="HTHTETR"/>
</dbReference>
<feature type="domain" description="HTH tetR-type" evidence="4">
    <location>
        <begin position="6"/>
        <end position="66"/>
    </location>
</feature>
<evidence type="ECO:0000256" key="3">
    <source>
        <dbReference type="PROSITE-ProRule" id="PRU00335"/>
    </source>
</evidence>
<name>A0ABW0LEW8_9BACI</name>
<dbReference type="RefSeq" id="WP_144924185.1">
    <property type="nucleotide sequence ID" value="NZ_JBHSMC010000005.1"/>
</dbReference>
<dbReference type="Proteomes" id="UP001596147">
    <property type="component" value="Unassembled WGS sequence"/>
</dbReference>
<keyword evidence="1" id="KW-0678">Repressor</keyword>
<keyword evidence="6" id="KW-1185">Reference proteome</keyword>
<evidence type="ECO:0000313" key="6">
    <source>
        <dbReference type="Proteomes" id="UP001596147"/>
    </source>
</evidence>
<dbReference type="Gene3D" id="1.10.357.10">
    <property type="entry name" value="Tetracycline Repressor, domain 2"/>
    <property type="match status" value="1"/>
</dbReference>
<dbReference type="SUPFAM" id="SSF46689">
    <property type="entry name" value="Homeodomain-like"/>
    <property type="match status" value="1"/>
</dbReference>
<dbReference type="PANTHER" id="PTHR43479:SF11">
    <property type="entry name" value="ACREF_ENVCD OPERON REPRESSOR-RELATED"/>
    <property type="match status" value="1"/>
</dbReference>
<dbReference type="EMBL" id="JBHSMC010000005">
    <property type="protein sequence ID" value="MFC5464420.1"/>
    <property type="molecule type" value="Genomic_DNA"/>
</dbReference>
<organism evidence="5 6">
    <name type="scientific">Lederbergia graminis</name>
    <dbReference type="NCBI Taxonomy" id="735518"/>
    <lineage>
        <taxon>Bacteria</taxon>
        <taxon>Bacillati</taxon>
        <taxon>Bacillota</taxon>
        <taxon>Bacilli</taxon>
        <taxon>Bacillales</taxon>
        <taxon>Bacillaceae</taxon>
        <taxon>Lederbergia</taxon>
    </lineage>
</organism>